<dbReference type="InterPro" id="IPR002081">
    <property type="entry name" value="Cryptochrome/DNA_photolyase_1"/>
</dbReference>
<dbReference type="GO" id="GO:0003677">
    <property type="term" value="F:DNA binding"/>
    <property type="evidence" value="ECO:0007669"/>
    <property type="project" value="TreeGrafter"/>
</dbReference>
<keyword evidence="4" id="KW-0157">Chromophore</keyword>
<protein>
    <submittedName>
        <fullName evidence="8">Cryptochrome-2</fullName>
    </submittedName>
</protein>
<feature type="compositionally biased region" description="Polar residues" evidence="6">
    <location>
        <begin position="41"/>
        <end position="51"/>
    </location>
</feature>
<dbReference type="Gene3D" id="1.10.579.10">
    <property type="entry name" value="DNA Cyclobutane Dipyrimidine Photolyase, subunit A, domain 3"/>
    <property type="match status" value="1"/>
</dbReference>
<feature type="compositionally biased region" description="Basic and acidic residues" evidence="6">
    <location>
        <begin position="82"/>
        <end position="106"/>
    </location>
</feature>
<dbReference type="GO" id="GO:0006950">
    <property type="term" value="P:response to stress"/>
    <property type="evidence" value="ECO:0007669"/>
    <property type="project" value="UniProtKB-ARBA"/>
</dbReference>
<dbReference type="GO" id="GO:0003904">
    <property type="term" value="F:deoxyribodipyrimidine photo-lyase activity"/>
    <property type="evidence" value="ECO:0007669"/>
    <property type="project" value="TreeGrafter"/>
</dbReference>
<dbReference type="EMBL" id="VRMN01000001">
    <property type="protein sequence ID" value="KAA8499513.1"/>
    <property type="molecule type" value="Genomic_DNA"/>
</dbReference>
<feature type="domain" description="Photolyase/cryptochrome alpha/beta" evidence="7">
    <location>
        <begin position="302"/>
        <end position="429"/>
    </location>
</feature>
<dbReference type="Pfam" id="PF03441">
    <property type="entry name" value="FAD_binding_7"/>
    <property type="match status" value="1"/>
</dbReference>
<dbReference type="OrthoDB" id="5990at2759"/>
<dbReference type="GO" id="GO:0032922">
    <property type="term" value="P:circadian regulation of gene expression"/>
    <property type="evidence" value="ECO:0007669"/>
    <property type="project" value="TreeGrafter"/>
</dbReference>
<dbReference type="OMA" id="MYHASAT"/>
<feature type="region of interest" description="Disordered" evidence="6">
    <location>
        <begin position="1116"/>
        <end position="1135"/>
    </location>
</feature>
<comment type="similarity">
    <text evidence="1">Belongs to the DNA photolyase class-1 family.</text>
</comment>
<feature type="compositionally biased region" description="Low complexity" evidence="6">
    <location>
        <begin position="199"/>
        <end position="209"/>
    </location>
</feature>
<dbReference type="InterPro" id="IPR014729">
    <property type="entry name" value="Rossmann-like_a/b/a_fold"/>
</dbReference>
<feature type="region of interest" description="Disordered" evidence="6">
    <location>
        <begin position="822"/>
        <end position="841"/>
    </location>
</feature>
<feature type="region of interest" description="Disordered" evidence="6">
    <location>
        <begin position="1273"/>
        <end position="1295"/>
    </location>
</feature>
<dbReference type="SUPFAM" id="SSF48173">
    <property type="entry name" value="Cryptochrome/photolyase FAD-binding domain"/>
    <property type="match status" value="1"/>
</dbReference>
<dbReference type="PROSITE" id="PS51645">
    <property type="entry name" value="PHR_CRY_ALPHA_BETA"/>
    <property type="match status" value="1"/>
</dbReference>
<comment type="caution">
    <text evidence="8">The sequence shown here is derived from an EMBL/GenBank/DDBJ whole genome shotgun (WGS) entry which is preliminary data.</text>
</comment>
<feature type="compositionally biased region" description="Basic and acidic residues" evidence="6">
    <location>
        <begin position="114"/>
        <end position="132"/>
    </location>
</feature>
<feature type="binding site" evidence="5">
    <location>
        <begin position="535"/>
        <end position="539"/>
    </location>
    <ligand>
        <name>FAD</name>
        <dbReference type="ChEBI" id="CHEBI:57692"/>
    </ligand>
</feature>
<sequence>MSQLNALVDAATQAQSNTGADYLPRGGHARAHAEKLAGTHGHSTSQQQRSGSAGEGKEFAGEASEHLSHENHHHRHQQQQQHHQEAQQYHHQEHQQQREKDGKEVDQQTAARPKSVERTDSQLHKQENEEVTAKTTPTTHSSPAAIASHSQQRTRDHHHHHHHHHHHRKRAAGSHSDEGRGESSSSASRTTGSRKKQELQQQQLLQQQRQQDKLDNKGSSSTQRVKHRRADSTTALDALKVHGDGLQKSNARGSLPGPVSAPSPGELADEENGAQKRRKIWGGTSTSTLERQGRRMHWHRNPSIVWFRGHDLRLEDHPALIAAAQRGGAVIPVFVWSPEEQHGRGDTSRWWLAHSLHSLTQDFLALGIQFIVRQGDAIQEIKQILRDTGADAVFWNRLYEPDILMRDEEVRTELSLSGVFAESFKAEVLVEPWEFSRPDGVKHFQDFSSYMDAWMALPPPPQPLPVASSLQRYKGFIQSVQLNKLLPDLHEQAVQCLQAAWVPGERGARVALQYFLEHLFPLHADPRFRKDLERSSRLSPYLRFGEISPRRLYHAVRMAVSVREGGGVRSANGSLVDCARAFLKKVCLRDYSYHVLFFHPYIVDFAMVSEFKVFPALEDSSSLQRWLTGTTGFPIVDAAMRQLRVTGWVHNSLRTLLVTFFTKVLLLPWQQGLRELQMLLIDGDWAANAVGWQFASGMILDGIGVNVFLNPVELGRSMDPEGKYIREWLPELSALQIFYLHSPWAAPPDVLQRANVILGKTYPAPMLDLAQARARYGDALANVKNYWMSKAALGHPVASWMGVLDQMIDLPDMQQQQAMHQAQQAAQQAEQQSLQPNPHVNPFTYSNIASISHAPGLGLPGSYWNPGAASGVPLSRPQQEQQQPHHLYQQPQQQQQPQQAGGNGMFASEHAVPQSRDGHGPGMSPLMRMASQEFLNQDQMQQMQQQQQLAGLPGVGAFTALTGEGSTATVYGNGVRSELMRGSAAQQGALASQQHHLVRNPMDMSMILQSQQHHLPTLAPGTANPNNFNNARPGSKVTDAPGSSGNTWEPSENRAKCEPIYDMYHASATSMPVKPIMPAPEAGATREGAFSLGAREKVGGNGSYGGRAGGLASRRVGSGTNSVGPGNGSGTVSGTSRSVLQGFRDIVALDKVLSLEDRIHVLQRVLQQPTHDFFSFITYLNEHFVLTEHTDRIRSKDYVRLCTLKDDYHSKYPADKERMKIYKIKSFFSSVLQMQVTGEWDRHNHGGVRGPYVYGLRLKPGVLFGSGNGNAPTSFTGRSGDTSMGEAKVVKSTPK</sequence>
<dbReference type="GO" id="GO:0043153">
    <property type="term" value="P:entrainment of circadian clock by photoperiod"/>
    <property type="evidence" value="ECO:0007669"/>
    <property type="project" value="TreeGrafter"/>
</dbReference>
<dbReference type="Proteomes" id="UP000324585">
    <property type="component" value="Unassembled WGS sequence"/>
</dbReference>
<feature type="compositionally biased region" description="Basic and acidic residues" evidence="6">
    <location>
        <begin position="55"/>
        <end position="70"/>
    </location>
</feature>
<dbReference type="SUPFAM" id="SSF52425">
    <property type="entry name" value="Cryptochrome/photolyase, N-terminal domain"/>
    <property type="match status" value="1"/>
</dbReference>
<dbReference type="PANTHER" id="PTHR11455">
    <property type="entry name" value="CRYPTOCHROME"/>
    <property type="match status" value="1"/>
</dbReference>
<reference evidence="9" key="1">
    <citation type="journal article" date="2019" name="Nat. Commun.">
        <title>Expansion of phycobilisome linker gene families in mesophilic red algae.</title>
        <authorList>
            <person name="Lee J."/>
            <person name="Kim D."/>
            <person name="Bhattacharya D."/>
            <person name="Yoon H.S."/>
        </authorList>
    </citation>
    <scope>NUCLEOTIDE SEQUENCE [LARGE SCALE GENOMIC DNA]</scope>
    <source>
        <strain evidence="9">CCMP 1328</strain>
    </source>
</reference>
<feature type="compositionally biased region" description="Polar residues" evidence="6">
    <location>
        <begin position="133"/>
        <end position="142"/>
    </location>
</feature>
<gene>
    <name evidence="8" type="ORF">FVE85_7098</name>
</gene>
<feature type="compositionally biased region" description="Basic residues" evidence="6">
    <location>
        <begin position="155"/>
        <end position="172"/>
    </location>
</feature>
<accession>A0A5J4Z9U2</accession>
<dbReference type="GO" id="GO:0005737">
    <property type="term" value="C:cytoplasm"/>
    <property type="evidence" value="ECO:0007669"/>
    <property type="project" value="TreeGrafter"/>
</dbReference>
<evidence type="ECO:0000256" key="4">
    <source>
        <dbReference type="ARBA" id="ARBA00022991"/>
    </source>
</evidence>
<keyword evidence="2 5" id="KW-0285">Flavoprotein</keyword>
<dbReference type="GO" id="GO:0005634">
    <property type="term" value="C:nucleus"/>
    <property type="evidence" value="ECO:0007669"/>
    <property type="project" value="TreeGrafter"/>
</dbReference>
<keyword evidence="9" id="KW-1185">Reference proteome</keyword>
<dbReference type="InterPro" id="IPR005101">
    <property type="entry name" value="Cryptochr/Photolyase_FAD-bd"/>
</dbReference>
<feature type="compositionally biased region" description="Low complexity" evidence="6">
    <location>
        <begin position="877"/>
        <end position="899"/>
    </location>
</feature>
<proteinExistence type="inferred from homology"/>
<dbReference type="GO" id="GO:0006139">
    <property type="term" value="P:nucleobase-containing compound metabolic process"/>
    <property type="evidence" value="ECO:0007669"/>
    <property type="project" value="UniProtKB-ARBA"/>
</dbReference>
<feature type="compositionally biased region" description="Low complexity" evidence="6">
    <location>
        <begin position="182"/>
        <end position="191"/>
    </location>
</feature>
<dbReference type="InterPro" id="IPR036155">
    <property type="entry name" value="Crypto/Photolyase_N_sf"/>
</dbReference>
<feature type="region of interest" description="Disordered" evidence="6">
    <location>
        <begin position="868"/>
        <end position="926"/>
    </location>
</feature>
<keyword evidence="3 5" id="KW-0274">FAD</keyword>
<evidence type="ECO:0000256" key="2">
    <source>
        <dbReference type="ARBA" id="ARBA00022630"/>
    </source>
</evidence>
<evidence type="ECO:0000313" key="9">
    <source>
        <dbReference type="Proteomes" id="UP000324585"/>
    </source>
</evidence>
<dbReference type="GO" id="GO:0071949">
    <property type="term" value="F:FAD binding"/>
    <property type="evidence" value="ECO:0007669"/>
    <property type="project" value="TreeGrafter"/>
</dbReference>
<evidence type="ECO:0000256" key="6">
    <source>
        <dbReference type="SAM" id="MobiDB-lite"/>
    </source>
</evidence>
<name>A0A5J4Z9U2_PORPP</name>
<feature type="compositionally biased region" description="Low complexity" evidence="6">
    <location>
        <begin position="822"/>
        <end position="832"/>
    </location>
</feature>
<dbReference type="InterPro" id="IPR018394">
    <property type="entry name" value="DNA_photolyase_1_CS_C"/>
</dbReference>
<evidence type="ECO:0000256" key="3">
    <source>
        <dbReference type="ARBA" id="ARBA00022827"/>
    </source>
</evidence>
<dbReference type="PROSITE" id="PS00394">
    <property type="entry name" value="DNA_PHOTOLYASES_1_1"/>
    <property type="match status" value="1"/>
</dbReference>
<evidence type="ECO:0000259" key="7">
    <source>
        <dbReference type="PROSITE" id="PS51645"/>
    </source>
</evidence>
<comment type="cofactor">
    <cofactor evidence="5">
        <name>FAD</name>
        <dbReference type="ChEBI" id="CHEBI:57692"/>
    </cofactor>
    <text evidence="5">Binds 1 FAD per subunit.</text>
</comment>
<dbReference type="InterPro" id="IPR006050">
    <property type="entry name" value="DNA_photolyase_N"/>
</dbReference>
<feature type="binding site" evidence="5">
    <location>
        <begin position="682"/>
        <end position="684"/>
    </location>
    <ligand>
        <name>FAD</name>
        <dbReference type="ChEBI" id="CHEBI:57692"/>
    </ligand>
</feature>
<organism evidence="8 9">
    <name type="scientific">Porphyridium purpureum</name>
    <name type="common">Red alga</name>
    <name type="synonym">Porphyridium cruentum</name>
    <dbReference type="NCBI Taxonomy" id="35688"/>
    <lineage>
        <taxon>Eukaryota</taxon>
        <taxon>Rhodophyta</taxon>
        <taxon>Bangiophyceae</taxon>
        <taxon>Porphyridiales</taxon>
        <taxon>Porphyridiaceae</taxon>
        <taxon>Porphyridium</taxon>
    </lineage>
</organism>
<dbReference type="PRINTS" id="PR00147">
    <property type="entry name" value="DNAPHOTLYASE"/>
</dbReference>
<feature type="binding site" evidence="5">
    <location>
        <position position="582"/>
    </location>
    <ligand>
        <name>FAD</name>
        <dbReference type="ChEBI" id="CHEBI:57692"/>
    </ligand>
</feature>
<dbReference type="PANTHER" id="PTHR11455:SF18">
    <property type="entry name" value="SI:CH1073-390K14.1"/>
    <property type="match status" value="1"/>
</dbReference>
<evidence type="ECO:0000256" key="5">
    <source>
        <dbReference type="PIRSR" id="PIRSR602081-1"/>
    </source>
</evidence>
<dbReference type="InterPro" id="IPR036134">
    <property type="entry name" value="Crypto/Photolyase_FAD-like_sf"/>
</dbReference>
<evidence type="ECO:0000313" key="8">
    <source>
        <dbReference type="EMBL" id="KAA8499513.1"/>
    </source>
</evidence>
<dbReference type="Gene3D" id="3.40.50.620">
    <property type="entry name" value="HUPs"/>
    <property type="match status" value="1"/>
</dbReference>
<feature type="compositionally biased region" description="Polar residues" evidence="6">
    <location>
        <begin position="1273"/>
        <end position="1282"/>
    </location>
</feature>
<dbReference type="Gene3D" id="1.25.40.80">
    <property type="match status" value="1"/>
</dbReference>
<evidence type="ECO:0000256" key="1">
    <source>
        <dbReference type="ARBA" id="ARBA00005862"/>
    </source>
</evidence>
<dbReference type="Pfam" id="PF00875">
    <property type="entry name" value="DNA_photolyase"/>
    <property type="match status" value="1"/>
</dbReference>
<feature type="region of interest" description="Disordered" evidence="6">
    <location>
        <begin position="1"/>
        <end position="294"/>
    </location>
</feature>